<organism evidence="2 3">
    <name type="scientific">Mucilaginibacter frigoritolerans</name>
    <dbReference type="NCBI Taxonomy" id="652788"/>
    <lineage>
        <taxon>Bacteria</taxon>
        <taxon>Pseudomonadati</taxon>
        <taxon>Bacteroidota</taxon>
        <taxon>Sphingobacteriia</taxon>
        <taxon>Sphingobacteriales</taxon>
        <taxon>Sphingobacteriaceae</taxon>
        <taxon>Mucilaginibacter</taxon>
    </lineage>
</organism>
<feature type="transmembrane region" description="Helical" evidence="1">
    <location>
        <begin position="18"/>
        <end position="40"/>
    </location>
</feature>
<dbReference type="AlphaFoldDB" id="A0A562TLX6"/>
<comment type="caution">
    <text evidence="2">The sequence shown here is derived from an EMBL/GenBank/DDBJ whole genome shotgun (WGS) entry which is preliminary data.</text>
</comment>
<dbReference type="RefSeq" id="WP_144916455.1">
    <property type="nucleotide sequence ID" value="NZ_VLLI01000019.1"/>
</dbReference>
<keyword evidence="1" id="KW-0812">Transmembrane</keyword>
<dbReference type="EMBL" id="VLLI01000019">
    <property type="protein sequence ID" value="TWI94537.1"/>
    <property type="molecule type" value="Genomic_DNA"/>
</dbReference>
<dbReference type="SUPFAM" id="SSF54523">
    <property type="entry name" value="Pili subunits"/>
    <property type="match status" value="1"/>
</dbReference>
<proteinExistence type="predicted"/>
<gene>
    <name evidence="2" type="ORF">JN11_04647</name>
</gene>
<evidence type="ECO:0000313" key="3">
    <source>
        <dbReference type="Proteomes" id="UP000317010"/>
    </source>
</evidence>
<protein>
    <recommendedName>
        <fullName evidence="4">Prepilin-type N-terminal cleavage/methylation domain-containing protein</fullName>
    </recommendedName>
</protein>
<dbReference type="OrthoDB" id="798811at2"/>
<keyword evidence="3" id="KW-1185">Reference proteome</keyword>
<dbReference type="Proteomes" id="UP000317010">
    <property type="component" value="Unassembled WGS sequence"/>
</dbReference>
<evidence type="ECO:0000256" key="1">
    <source>
        <dbReference type="SAM" id="Phobius"/>
    </source>
</evidence>
<reference evidence="2 3" key="1">
    <citation type="submission" date="2019-07" db="EMBL/GenBank/DDBJ databases">
        <title>Genomic Encyclopedia of Archaeal and Bacterial Type Strains, Phase II (KMG-II): from individual species to whole genera.</title>
        <authorList>
            <person name="Goeker M."/>
        </authorList>
    </citation>
    <scope>NUCLEOTIDE SEQUENCE [LARGE SCALE GENOMIC DNA]</scope>
    <source>
        <strain evidence="2 3">ATCC BAA-1854</strain>
    </source>
</reference>
<evidence type="ECO:0000313" key="2">
    <source>
        <dbReference type="EMBL" id="TWI94537.1"/>
    </source>
</evidence>
<accession>A0A562TLX6</accession>
<keyword evidence="1" id="KW-0472">Membrane</keyword>
<dbReference type="InterPro" id="IPR045584">
    <property type="entry name" value="Pilin-like"/>
</dbReference>
<name>A0A562TLX6_9SPHI</name>
<keyword evidence="1" id="KW-1133">Transmembrane helix</keyword>
<evidence type="ECO:0008006" key="4">
    <source>
        <dbReference type="Google" id="ProtNLM"/>
    </source>
</evidence>
<sequence length="116" mass="13095">MAGSKLNNKVKASTLMEVIVSMVVIVIVFGIAMMIYTNVLRLSLSAKKIRAQALLQEAMINAERDSIKTTQTFQVDDFRIEQEIKPYLGNNALTDIHLTAYDQNQQKIAEMEKAIY</sequence>